<dbReference type="EMBL" id="UINC01176820">
    <property type="protein sequence ID" value="SVD84130.1"/>
    <property type="molecule type" value="Genomic_DNA"/>
</dbReference>
<proteinExistence type="predicted"/>
<name>A0A382YM17_9ZZZZ</name>
<gene>
    <name evidence="1" type="ORF">METZ01_LOCUS436984</name>
</gene>
<evidence type="ECO:0000313" key="1">
    <source>
        <dbReference type="EMBL" id="SVD84130.1"/>
    </source>
</evidence>
<reference evidence="1" key="1">
    <citation type="submission" date="2018-05" db="EMBL/GenBank/DDBJ databases">
        <authorList>
            <person name="Lanie J.A."/>
            <person name="Ng W.-L."/>
            <person name="Kazmierczak K.M."/>
            <person name="Andrzejewski T.M."/>
            <person name="Davidsen T.M."/>
            <person name="Wayne K.J."/>
            <person name="Tettelin H."/>
            <person name="Glass J.I."/>
            <person name="Rusch D."/>
            <person name="Podicherti R."/>
            <person name="Tsui H.-C.T."/>
            <person name="Winkler M.E."/>
        </authorList>
    </citation>
    <scope>NUCLEOTIDE SEQUENCE</scope>
</reference>
<sequence>MLIKFTSKTKYFLKLVLPFVLLFQWTMPNIEKKRNFNINFSDITFEKCNDPEHSHPPLSQRETSEDLEKLVNSDLNNSFFVNGHQKYFDISVEKIFEKPERSPEFLFKHFPPARSPPNIEV</sequence>
<dbReference type="AlphaFoldDB" id="A0A382YM17"/>
<organism evidence="1">
    <name type="scientific">marine metagenome</name>
    <dbReference type="NCBI Taxonomy" id="408172"/>
    <lineage>
        <taxon>unclassified sequences</taxon>
        <taxon>metagenomes</taxon>
        <taxon>ecological metagenomes</taxon>
    </lineage>
</organism>
<accession>A0A382YM17</accession>
<protein>
    <submittedName>
        <fullName evidence="1">Uncharacterized protein</fullName>
    </submittedName>
</protein>